<evidence type="ECO:0000313" key="7">
    <source>
        <dbReference type="EMBL" id="MFD1465009.1"/>
    </source>
</evidence>
<dbReference type="Pfam" id="PF00877">
    <property type="entry name" value="NLPC_P60"/>
    <property type="match status" value="1"/>
</dbReference>
<keyword evidence="4" id="KW-0378">Hydrolase</keyword>
<evidence type="ECO:0000259" key="6">
    <source>
        <dbReference type="PROSITE" id="PS51935"/>
    </source>
</evidence>
<dbReference type="PANTHER" id="PTHR47053">
    <property type="entry name" value="MUREIN DD-ENDOPEPTIDASE MEPH-RELATED"/>
    <property type="match status" value="1"/>
</dbReference>
<dbReference type="Pfam" id="PF01832">
    <property type="entry name" value="Glucosaminidase"/>
    <property type="match status" value="1"/>
</dbReference>
<dbReference type="InterPro" id="IPR051202">
    <property type="entry name" value="Peptidase_C40"/>
</dbReference>
<proteinExistence type="inferred from homology"/>
<name>A0ABW4DK83_9LACO</name>
<keyword evidence="5" id="KW-0788">Thiol protease</keyword>
<comment type="similarity">
    <text evidence="1">Belongs to the peptidase C40 family.</text>
</comment>
<dbReference type="SUPFAM" id="SSF54001">
    <property type="entry name" value="Cysteine proteinases"/>
    <property type="match status" value="1"/>
</dbReference>
<comment type="similarity">
    <text evidence="2">Belongs to the glycosyl hydrolase 73 family.</text>
</comment>
<protein>
    <submittedName>
        <fullName evidence="7">NlpC/P60 family protein</fullName>
    </submittedName>
</protein>
<sequence>MKKILISFAIFMLLIIFIPLMMINMFANSDETDSESEDVACSVVSGDTKLTTKEFDVAKFKKEIQAKGHAYKDKVDKIIEVANKAGVNPALMAAIMASETGWGVSDAIKYDNNPSGQMNSQGVIHYETLDKGIEATGKTLRNLVVERKLDTIAKLGSAYAPVGASNDSQHLNNNWVPTVSKIMEQLGGNVDKIFTGGGCESDVQVTGEKMNYFDEMFERGKSVIGTPYSLGAAQTMSDHPAFFDCGSFTLWLFQKQGISVKFNRIAQDQYNKTTHPKEAKAGDLIFFQKTYDTGRSEVVTHVGMVVSKTQFIGANGSGVGIADFTKGYWQQHFYAFGRVK</sequence>
<accession>A0ABW4DK83</accession>
<dbReference type="PROSITE" id="PS51935">
    <property type="entry name" value="NLPC_P60"/>
    <property type="match status" value="1"/>
</dbReference>
<dbReference type="RefSeq" id="WP_164506524.1">
    <property type="nucleotide sequence ID" value="NZ_JBHTOF010000022.1"/>
</dbReference>
<evidence type="ECO:0000256" key="3">
    <source>
        <dbReference type="ARBA" id="ARBA00022670"/>
    </source>
</evidence>
<keyword evidence="3" id="KW-0645">Protease</keyword>
<evidence type="ECO:0000256" key="1">
    <source>
        <dbReference type="ARBA" id="ARBA00007074"/>
    </source>
</evidence>
<evidence type="ECO:0000256" key="2">
    <source>
        <dbReference type="ARBA" id="ARBA00010266"/>
    </source>
</evidence>
<gene>
    <name evidence="7" type="ORF">ACFQ4L_02745</name>
</gene>
<dbReference type="InterPro" id="IPR038765">
    <property type="entry name" value="Papain-like_cys_pep_sf"/>
</dbReference>
<dbReference type="Proteomes" id="UP001597244">
    <property type="component" value="Unassembled WGS sequence"/>
</dbReference>
<evidence type="ECO:0000256" key="4">
    <source>
        <dbReference type="ARBA" id="ARBA00022801"/>
    </source>
</evidence>
<evidence type="ECO:0000256" key="5">
    <source>
        <dbReference type="ARBA" id="ARBA00022807"/>
    </source>
</evidence>
<dbReference type="EMBL" id="JBHTOF010000022">
    <property type="protein sequence ID" value="MFD1465009.1"/>
    <property type="molecule type" value="Genomic_DNA"/>
</dbReference>
<dbReference type="Gene3D" id="3.90.1720.10">
    <property type="entry name" value="endopeptidase domain like (from Nostoc punctiforme)"/>
    <property type="match status" value="1"/>
</dbReference>
<dbReference type="InterPro" id="IPR002901">
    <property type="entry name" value="MGlyc_endo_b_GlcNAc-like_dom"/>
</dbReference>
<dbReference type="InterPro" id="IPR000064">
    <property type="entry name" value="NLP_P60_dom"/>
</dbReference>
<keyword evidence="8" id="KW-1185">Reference proteome</keyword>
<evidence type="ECO:0000313" key="8">
    <source>
        <dbReference type="Proteomes" id="UP001597244"/>
    </source>
</evidence>
<comment type="caution">
    <text evidence="7">The sequence shown here is derived from an EMBL/GenBank/DDBJ whole genome shotgun (WGS) entry which is preliminary data.</text>
</comment>
<organism evidence="7 8">
    <name type="scientific">Lapidilactobacillus mulanensis</name>
    <dbReference type="NCBI Taxonomy" id="2485999"/>
    <lineage>
        <taxon>Bacteria</taxon>
        <taxon>Bacillati</taxon>
        <taxon>Bacillota</taxon>
        <taxon>Bacilli</taxon>
        <taxon>Lactobacillales</taxon>
        <taxon>Lactobacillaceae</taxon>
        <taxon>Lapidilactobacillus</taxon>
    </lineage>
</organism>
<dbReference type="PANTHER" id="PTHR47053:SF5">
    <property type="entry name" value="BIFUNCTIONAL MURAMIDASE_DL-ENDOPEPTIDASE CWLT"/>
    <property type="match status" value="1"/>
</dbReference>
<reference evidence="8" key="1">
    <citation type="journal article" date="2019" name="Int. J. Syst. Evol. Microbiol.">
        <title>The Global Catalogue of Microorganisms (GCM) 10K type strain sequencing project: providing services to taxonomists for standard genome sequencing and annotation.</title>
        <authorList>
            <consortium name="The Broad Institute Genomics Platform"/>
            <consortium name="The Broad Institute Genome Sequencing Center for Infectious Disease"/>
            <person name="Wu L."/>
            <person name="Ma J."/>
        </authorList>
    </citation>
    <scope>NUCLEOTIDE SEQUENCE [LARGE SCALE GENOMIC DNA]</scope>
    <source>
        <strain evidence="8">CCM 8951</strain>
    </source>
</reference>
<feature type="domain" description="NlpC/P60" evidence="6">
    <location>
        <begin position="210"/>
        <end position="340"/>
    </location>
</feature>